<protein>
    <recommendedName>
        <fullName evidence="3">Leucine Rich repeats (2 copies)</fullName>
    </recommendedName>
</protein>
<gene>
    <name evidence="1" type="ORF">C5Y83_00550</name>
</gene>
<proteinExistence type="predicted"/>
<evidence type="ECO:0000313" key="2">
    <source>
        <dbReference type="Proteomes" id="UP000238322"/>
    </source>
</evidence>
<dbReference type="OrthoDB" id="289812at2"/>
<comment type="caution">
    <text evidence="1">The sequence shown here is derived from an EMBL/GenBank/DDBJ whole genome shotgun (WGS) entry which is preliminary data.</text>
</comment>
<organism evidence="1 2">
    <name type="scientific">Blastopirellula marina</name>
    <dbReference type="NCBI Taxonomy" id="124"/>
    <lineage>
        <taxon>Bacteria</taxon>
        <taxon>Pseudomonadati</taxon>
        <taxon>Planctomycetota</taxon>
        <taxon>Planctomycetia</taxon>
        <taxon>Pirellulales</taxon>
        <taxon>Pirellulaceae</taxon>
        <taxon>Blastopirellula</taxon>
    </lineage>
</organism>
<dbReference type="RefSeq" id="WP_105327698.1">
    <property type="nucleotide sequence ID" value="NZ_PUHY01000001.1"/>
</dbReference>
<sequence length="108" mass="11888">MPKLPDSSQLIDNLKSCGAHIRLRKSGQVHTLDFSHSDPRPDDSQIASLRDLQSLEVLDCQDAPITDTSIDSLLAHQGLKLLTLTGTNITTEGLKRLRQNMIGCRIVV</sequence>
<dbReference type="SUPFAM" id="SSF52047">
    <property type="entry name" value="RNI-like"/>
    <property type="match status" value="1"/>
</dbReference>
<dbReference type="Gene3D" id="3.80.10.10">
    <property type="entry name" value="Ribonuclease Inhibitor"/>
    <property type="match status" value="1"/>
</dbReference>
<dbReference type="InterPro" id="IPR032675">
    <property type="entry name" value="LRR_dom_sf"/>
</dbReference>
<reference evidence="1 2" key="1">
    <citation type="submission" date="2018-02" db="EMBL/GenBank/DDBJ databases">
        <title>Comparative genomes isolates from brazilian mangrove.</title>
        <authorList>
            <person name="Araujo J.E."/>
            <person name="Taketani R.G."/>
            <person name="Silva M.C.P."/>
            <person name="Loureco M.V."/>
            <person name="Andreote F.D."/>
        </authorList>
    </citation>
    <scope>NUCLEOTIDE SEQUENCE [LARGE SCALE GENOMIC DNA]</scope>
    <source>
        <strain evidence="1 2">Hex-1 MGV</strain>
    </source>
</reference>
<dbReference type="EMBL" id="PUHY01000001">
    <property type="protein sequence ID" value="PQO40462.1"/>
    <property type="molecule type" value="Genomic_DNA"/>
</dbReference>
<name>A0A2S8G7N2_9BACT</name>
<accession>A0A2S8G7N2</accession>
<dbReference type="Proteomes" id="UP000238322">
    <property type="component" value="Unassembled WGS sequence"/>
</dbReference>
<evidence type="ECO:0008006" key="3">
    <source>
        <dbReference type="Google" id="ProtNLM"/>
    </source>
</evidence>
<evidence type="ECO:0000313" key="1">
    <source>
        <dbReference type="EMBL" id="PQO40462.1"/>
    </source>
</evidence>
<dbReference type="AlphaFoldDB" id="A0A2S8G7N2"/>